<dbReference type="Proteomes" id="UP000444721">
    <property type="component" value="Unassembled WGS sequence"/>
</dbReference>
<dbReference type="RefSeq" id="XP_044569116.1">
    <property type="nucleotide sequence ID" value="XM_044706278.1"/>
</dbReference>
<dbReference type="EMBL" id="VFQX01000002">
    <property type="protein sequence ID" value="KAF0984403.1"/>
    <property type="molecule type" value="Genomic_DNA"/>
</dbReference>
<dbReference type="VEuPathDB" id="AmoebaDB:NF0099170"/>
<evidence type="ECO:0000256" key="2">
    <source>
        <dbReference type="SAM" id="Phobius"/>
    </source>
</evidence>
<evidence type="ECO:0000313" key="4">
    <source>
        <dbReference type="Proteomes" id="UP000444721"/>
    </source>
</evidence>
<feature type="transmembrane region" description="Helical" evidence="2">
    <location>
        <begin position="190"/>
        <end position="223"/>
    </location>
</feature>
<dbReference type="GeneID" id="68107520"/>
<keyword evidence="2" id="KW-0472">Membrane</keyword>
<name>A0A6A5C1W1_NAEFO</name>
<gene>
    <name evidence="3" type="ORF">FDP41_000302</name>
</gene>
<comment type="caution">
    <text evidence="3">The sequence shown here is derived from an EMBL/GenBank/DDBJ whole genome shotgun (WGS) entry which is preliminary data.</text>
</comment>
<dbReference type="OrthoDB" id="10523391at2759"/>
<accession>A0A6A5C1W1</accession>
<dbReference type="VEuPathDB" id="AmoebaDB:NfTy_000160"/>
<proteinExistence type="predicted"/>
<reference evidence="3 4" key="1">
    <citation type="journal article" date="2019" name="Sci. Rep.">
        <title>Nanopore sequencing improves the draft genome of the human pathogenic amoeba Naegleria fowleri.</title>
        <authorList>
            <person name="Liechti N."/>
            <person name="Schurch N."/>
            <person name="Bruggmann R."/>
            <person name="Wittwer M."/>
        </authorList>
    </citation>
    <scope>NUCLEOTIDE SEQUENCE [LARGE SCALE GENOMIC DNA]</scope>
    <source>
        <strain evidence="3 4">ATCC 30894</strain>
    </source>
</reference>
<feature type="region of interest" description="Disordered" evidence="1">
    <location>
        <begin position="120"/>
        <end position="142"/>
    </location>
</feature>
<feature type="region of interest" description="Disordered" evidence="1">
    <location>
        <begin position="1"/>
        <end position="31"/>
    </location>
</feature>
<feature type="compositionally biased region" description="Polar residues" evidence="1">
    <location>
        <begin position="1"/>
        <end position="13"/>
    </location>
</feature>
<keyword evidence="4" id="KW-1185">Reference proteome</keyword>
<feature type="compositionally biased region" description="Acidic residues" evidence="1">
    <location>
        <begin position="77"/>
        <end position="86"/>
    </location>
</feature>
<dbReference type="VEuPathDB" id="AmoebaDB:FDP41_000302"/>
<evidence type="ECO:0000313" key="3">
    <source>
        <dbReference type="EMBL" id="KAF0984403.1"/>
    </source>
</evidence>
<sequence>MVLNVSTRASSLTRRGLHSNNDEGETPSSNSECPCCNGFYSKRFYSNVVGGGTLNLDHYVFPPLKESDSNGNSDHLEENDPNDDQTSEIHFTFDFSNLPEDDDVIPSCCGSSEMSKSFTASTNDSVLPPDCEKPSLSSDASNHSIDCKTLSSILPSSDNNSTTPNALPFTKPNPSFIPSLPRVSRSIFKLLLVASMLIAFNLLFQNILLSLSITSFSLLTIGFSEYSTRRFCNLEKANALLMESIAHRDAQITFICHEFRTACMASLGSIELIKDSFEKRTHKC</sequence>
<organism evidence="3 4">
    <name type="scientific">Naegleria fowleri</name>
    <name type="common">Brain eating amoeba</name>
    <dbReference type="NCBI Taxonomy" id="5763"/>
    <lineage>
        <taxon>Eukaryota</taxon>
        <taxon>Discoba</taxon>
        <taxon>Heterolobosea</taxon>
        <taxon>Tetramitia</taxon>
        <taxon>Eutetramitia</taxon>
        <taxon>Vahlkampfiidae</taxon>
        <taxon>Naegleria</taxon>
    </lineage>
</organism>
<keyword evidence="2" id="KW-1133">Transmembrane helix</keyword>
<evidence type="ECO:0000256" key="1">
    <source>
        <dbReference type="SAM" id="MobiDB-lite"/>
    </source>
</evidence>
<dbReference type="AlphaFoldDB" id="A0A6A5C1W1"/>
<feature type="region of interest" description="Disordered" evidence="1">
    <location>
        <begin position="65"/>
        <end position="87"/>
    </location>
</feature>
<keyword evidence="2" id="KW-0812">Transmembrane</keyword>
<protein>
    <submittedName>
        <fullName evidence="3">Uncharacterized protein</fullName>
    </submittedName>
</protein>